<evidence type="ECO:0000313" key="2">
    <source>
        <dbReference type="Proteomes" id="UP000009131"/>
    </source>
</evidence>
<proteinExistence type="predicted"/>
<dbReference type="HOGENOM" id="CLU_122487_0_0_1"/>
<comment type="caution">
    <text evidence="1">The sequence shown here is derived from an EMBL/GenBank/DDBJ whole genome shotgun (WGS) entry which is preliminary data.</text>
</comment>
<dbReference type="Proteomes" id="UP000009131">
    <property type="component" value="Unassembled WGS sequence"/>
</dbReference>
<reference evidence="1 2" key="1">
    <citation type="journal article" date="2011" name="J. Gen. Appl. Microbiol.">
        <title>Draft genome sequencing of the enigmatic basidiomycete Mixia osmundae.</title>
        <authorList>
            <person name="Nishida H."/>
            <person name="Nagatsuka Y."/>
            <person name="Sugiyama J."/>
        </authorList>
    </citation>
    <scope>NUCLEOTIDE SEQUENCE [LARGE SCALE GENOMIC DNA]</scope>
    <source>
        <strain evidence="2">CBS 9802 / IAM 14324 / JCM 22182 / KY 12970</strain>
    </source>
</reference>
<reference evidence="1 2" key="2">
    <citation type="journal article" date="2012" name="Open Biol.">
        <title>Characteristics of nucleosomes and linker DNA regions on the genome of the basidiomycete Mixia osmundae revealed by mono- and dinucleosome mapping.</title>
        <authorList>
            <person name="Nishida H."/>
            <person name="Kondo S."/>
            <person name="Matsumoto T."/>
            <person name="Suzuki Y."/>
            <person name="Yoshikawa H."/>
            <person name="Taylor T.D."/>
            <person name="Sugiyama J."/>
        </authorList>
    </citation>
    <scope>NUCLEOTIDE SEQUENCE [LARGE SCALE GENOMIC DNA]</scope>
    <source>
        <strain evidence="2">CBS 9802 / IAM 14324 / JCM 22182 / KY 12970</strain>
    </source>
</reference>
<dbReference type="AlphaFoldDB" id="G7E163"/>
<organism evidence="1 2">
    <name type="scientific">Mixia osmundae (strain CBS 9802 / IAM 14324 / JCM 22182 / KY 12970)</name>
    <dbReference type="NCBI Taxonomy" id="764103"/>
    <lineage>
        <taxon>Eukaryota</taxon>
        <taxon>Fungi</taxon>
        <taxon>Dikarya</taxon>
        <taxon>Basidiomycota</taxon>
        <taxon>Pucciniomycotina</taxon>
        <taxon>Mixiomycetes</taxon>
        <taxon>Mixiales</taxon>
        <taxon>Mixiaceae</taxon>
        <taxon>Mixia</taxon>
    </lineage>
</organism>
<protein>
    <submittedName>
        <fullName evidence="1">Uncharacterized protein</fullName>
    </submittedName>
</protein>
<dbReference type="EMBL" id="BABT02000102">
    <property type="protein sequence ID" value="GAA96573.1"/>
    <property type="molecule type" value="Genomic_DNA"/>
</dbReference>
<dbReference type="InParanoid" id="G7E163"/>
<sequence length="191" mass="21143">MALLSHPAVIPMRVWSFQPAFITACPLPTVDGRPSQELEYMPGTHMWLQSVLEADGTIGLKEIKQMEGLPLYFDAPEPPLYAPGEVKIPLQLYYEWNSGDPRTPARAQVEWPYRHCCAFDISWTALLDLESGAVEELSVRSGWRCRPTMPNPAQAEEWPHCPAGSPGLDPAQGECTVLRAGLFASTGHAEQ</sequence>
<evidence type="ECO:0000313" key="1">
    <source>
        <dbReference type="EMBL" id="GAA96573.1"/>
    </source>
</evidence>
<accession>G7E163</accession>
<keyword evidence="2" id="KW-1185">Reference proteome</keyword>
<name>G7E163_MIXOS</name>
<gene>
    <name evidence="1" type="primary">Mo03242</name>
    <name evidence="1" type="ORF">E5Q_03242</name>
</gene>